<feature type="compositionally biased region" description="Basic residues" evidence="1">
    <location>
        <begin position="285"/>
        <end position="296"/>
    </location>
</feature>
<dbReference type="AlphaFoldDB" id="A0A835T213"/>
<feature type="compositionally biased region" description="Low complexity" evidence="1">
    <location>
        <begin position="574"/>
        <end position="592"/>
    </location>
</feature>
<feature type="compositionally biased region" description="Polar residues" evidence="1">
    <location>
        <begin position="598"/>
        <end position="613"/>
    </location>
</feature>
<name>A0A835T213_9CHLO</name>
<feature type="compositionally biased region" description="Pro residues" evidence="1">
    <location>
        <begin position="51"/>
        <end position="61"/>
    </location>
</feature>
<gene>
    <name evidence="2" type="ORF">HYH02_012951</name>
</gene>
<feature type="compositionally biased region" description="Gly residues" evidence="1">
    <location>
        <begin position="624"/>
        <end position="635"/>
    </location>
</feature>
<evidence type="ECO:0000256" key="1">
    <source>
        <dbReference type="SAM" id="MobiDB-lite"/>
    </source>
</evidence>
<keyword evidence="3" id="KW-1185">Reference proteome</keyword>
<feature type="region of interest" description="Disordered" evidence="1">
    <location>
        <begin position="380"/>
        <end position="463"/>
    </location>
</feature>
<feature type="compositionally biased region" description="Gly residues" evidence="1">
    <location>
        <begin position="431"/>
        <end position="454"/>
    </location>
</feature>
<feature type="region of interest" description="Disordered" evidence="1">
    <location>
        <begin position="29"/>
        <end position="97"/>
    </location>
</feature>
<protein>
    <submittedName>
        <fullName evidence="2">Uncharacterized protein</fullName>
    </submittedName>
</protein>
<proteinExistence type="predicted"/>
<reference evidence="2" key="1">
    <citation type="journal article" date="2020" name="bioRxiv">
        <title>Comparative genomics of Chlamydomonas.</title>
        <authorList>
            <person name="Craig R.J."/>
            <person name="Hasan A.R."/>
            <person name="Ness R.W."/>
            <person name="Keightley P.D."/>
        </authorList>
    </citation>
    <scope>NUCLEOTIDE SEQUENCE</scope>
    <source>
        <strain evidence="2">CCAP 11/173</strain>
    </source>
</reference>
<feature type="region of interest" description="Disordered" evidence="1">
    <location>
        <begin position="255"/>
        <end position="339"/>
    </location>
</feature>
<feature type="compositionally biased region" description="Basic and acidic residues" evidence="1">
    <location>
        <begin position="260"/>
        <end position="281"/>
    </location>
</feature>
<organism evidence="2 3">
    <name type="scientific">Chlamydomonas schloesseri</name>
    <dbReference type="NCBI Taxonomy" id="2026947"/>
    <lineage>
        <taxon>Eukaryota</taxon>
        <taxon>Viridiplantae</taxon>
        <taxon>Chlorophyta</taxon>
        <taxon>core chlorophytes</taxon>
        <taxon>Chlorophyceae</taxon>
        <taxon>CS clade</taxon>
        <taxon>Chlamydomonadales</taxon>
        <taxon>Chlamydomonadaceae</taxon>
        <taxon>Chlamydomonas</taxon>
    </lineage>
</organism>
<evidence type="ECO:0000313" key="2">
    <source>
        <dbReference type="EMBL" id="KAG2432379.1"/>
    </source>
</evidence>
<feature type="region of interest" description="Disordered" evidence="1">
    <location>
        <begin position="574"/>
        <end position="636"/>
    </location>
</feature>
<dbReference type="EMBL" id="JAEHOD010000067">
    <property type="protein sequence ID" value="KAG2432379.1"/>
    <property type="molecule type" value="Genomic_DNA"/>
</dbReference>
<dbReference type="OrthoDB" id="10676187at2759"/>
<feature type="compositionally biased region" description="Low complexity" evidence="1">
    <location>
        <begin position="389"/>
        <end position="401"/>
    </location>
</feature>
<dbReference type="Proteomes" id="UP000613740">
    <property type="component" value="Unassembled WGS sequence"/>
</dbReference>
<accession>A0A835T213</accession>
<evidence type="ECO:0000313" key="3">
    <source>
        <dbReference type="Proteomes" id="UP000613740"/>
    </source>
</evidence>
<feature type="compositionally biased region" description="Low complexity" evidence="1">
    <location>
        <begin position="65"/>
        <end position="97"/>
    </location>
</feature>
<sequence>MEEIRRRNASREALAAAGRALIAQDMCSADAASEGPRLLHSFSSDLERPLPPHLPQPPPLHPLRSHTPQPHHSQQPPLQQQVPVPAPAAAAHPQAPQAALAGLATAASAPASDAAALAPGTWGAPGLPSDSHLGVAPLSWPSYSALPTDSGGSGGGGGSSLQVPHALIELVACPSSGDMGAATAAGEAGASSPRSVCGAAGLEPAASDTLLDGLLATVLSRQKSVSNRFMMQSRKVKDQDADELVDEHLPDLAAQAAAEAAEREQDQAEEAGHAGHAEHAGLRRSLSRSHSRRSNNGRRSLPARSHSPSPGRKFAPGRTQSQLNSTNGMGGSCTSSTGVGGAAVTAAGTAAAALAPSASFAAPGAWCLPRCTSSRFCPTPPAAGPPPASTNSTSGTTSSAAQQPLADMASFQQTRRQRLQQPLRPQASTGSGCGVRGGGGNGGDSSGGWPGSTGGLVSRSASSFTRMPPSRLVMAGVSHSLDGSAWTSAEGAVAAAAALAGDARPHTPRLQVPEPDGEGIQLPRLLSASPGSAAITAAAAAAAAAATAAPAGGATAAVATRGLLVPGVIGPTSAWSAPGASPSSESGNSGSGRAFSPQMRSTGSRSRFQSPSSGRRLVPTAASGAGGAVGTGAGSRCGSPSGFVPLTQGQSWWAKSTVARELVFLK</sequence>
<comment type="caution">
    <text evidence="2">The sequence shown here is derived from an EMBL/GenBank/DDBJ whole genome shotgun (WGS) entry which is preliminary data.</text>
</comment>